<keyword evidence="1" id="KW-1133">Transmembrane helix</keyword>
<evidence type="ECO:0000256" key="1">
    <source>
        <dbReference type="SAM" id="Phobius"/>
    </source>
</evidence>
<dbReference type="Ensembl" id="ENSSBOT00000023274.1">
    <property type="protein sequence ID" value="ENSSBOP00000006530.1"/>
    <property type="gene ID" value="ENSSBOG00000020239.1"/>
</dbReference>
<reference evidence="2" key="2">
    <citation type="submission" date="2025-09" db="UniProtKB">
        <authorList>
            <consortium name="Ensembl"/>
        </authorList>
    </citation>
    <scope>IDENTIFICATION</scope>
</reference>
<reference evidence="2" key="1">
    <citation type="submission" date="2025-08" db="UniProtKB">
        <authorList>
            <consortium name="Ensembl"/>
        </authorList>
    </citation>
    <scope>IDENTIFICATION</scope>
</reference>
<keyword evidence="1" id="KW-0472">Membrane</keyword>
<dbReference type="OMA" id="IGWWLET"/>
<dbReference type="GeneTree" id="ENSGT00910000147913"/>
<sequence>MKYFETEVSHCVFDDLSVLEIYSWKMHLNNSKFSCITVRCSIHSRDNYLLLLMILRASLIFQPLWVSCALAWG</sequence>
<dbReference type="Proteomes" id="UP000233220">
    <property type="component" value="Unplaced"/>
</dbReference>
<name>A0A2K6SGL5_SAIBB</name>
<accession>A0A2K6SGL5</accession>
<evidence type="ECO:0000313" key="3">
    <source>
        <dbReference type="Proteomes" id="UP000233220"/>
    </source>
</evidence>
<keyword evidence="1" id="KW-0812">Transmembrane</keyword>
<dbReference type="AlphaFoldDB" id="A0A2K6SGL5"/>
<organism evidence="2 3">
    <name type="scientific">Saimiri boliviensis boliviensis</name>
    <name type="common">Bolivian squirrel monkey</name>
    <dbReference type="NCBI Taxonomy" id="39432"/>
    <lineage>
        <taxon>Eukaryota</taxon>
        <taxon>Metazoa</taxon>
        <taxon>Chordata</taxon>
        <taxon>Craniata</taxon>
        <taxon>Vertebrata</taxon>
        <taxon>Euteleostomi</taxon>
        <taxon>Mammalia</taxon>
        <taxon>Eutheria</taxon>
        <taxon>Euarchontoglires</taxon>
        <taxon>Primates</taxon>
        <taxon>Haplorrhini</taxon>
        <taxon>Platyrrhini</taxon>
        <taxon>Cebidae</taxon>
        <taxon>Saimiriinae</taxon>
        <taxon>Saimiri</taxon>
    </lineage>
</organism>
<protein>
    <submittedName>
        <fullName evidence="2">Uncharacterized protein</fullName>
    </submittedName>
</protein>
<proteinExistence type="predicted"/>
<evidence type="ECO:0000313" key="2">
    <source>
        <dbReference type="Ensembl" id="ENSSBOP00000006530.1"/>
    </source>
</evidence>
<feature type="transmembrane region" description="Helical" evidence="1">
    <location>
        <begin position="48"/>
        <end position="72"/>
    </location>
</feature>
<keyword evidence="3" id="KW-1185">Reference proteome</keyword>